<accession>A0ABN9WVC6</accession>
<evidence type="ECO:0000313" key="2">
    <source>
        <dbReference type="Proteomes" id="UP001189429"/>
    </source>
</evidence>
<protein>
    <submittedName>
        <fullName evidence="1">Uncharacterized protein</fullName>
    </submittedName>
</protein>
<gene>
    <name evidence="1" type="ORF">PCOR1329_LOCUS70892</name>
</gene>
<dbReference type="Proteomes" id="UP001189429">
    <property type="component" value="Unassembled WGS sequence"/>
</dbReference>
<name>A0ABN9WVC6_9DINO</name>
<dbReference type="EMBL" id="CAUYUJ010019392">
    <property type="protein sequence ID" value="CAK0890789.1"/>
    <property type="molecule type" value="Genomic_DNA"/>
</dbReference>
<proteinExistence type="predicted"/>
<comment type="caution">
    <text evidence="1">The sequence shown here is derived from an EMBL/GenBank/DDBJ whole genome shotgun (WGS) entry which is preliminary data.</text>
</comment>
<organism evidence="1 2">
    <name type="scientific">Prorocentrum cordatum</name>
    <dbReference type="NCBI Taxonomy" id="2364126"/>
    <lineage>
        <taxon>Eukaryota</taxon>
        <taxon>Sar</taxon>
        <taxon>Alveolata</taxon>
        <taxon>Dinophyceae</taxon>
        <taxon>Prorocentrales</taxon>
        <taxon>Prorocentraceae</taxon>
        <taxon>Prorocentrum</taxon>
    </lineage>
</organism>
<keyword evidence="2" id="KW-1185">Reference proteome</keyword>
<sequence>MSLETHEVRILETAEEVWELLCGRRVLHVKGFGSGFGDVPKEQMSAQGQQDEAAVKAIKRFRPDYLVVDGDPWGSGFQRYIKAYAEAQVRGGLAVPELVWVKSIKGSSPTPEEREKNYKKACEWAGQGLAVSVSWLAEATISAGVDRLFGAGCWEKLQGQKFDFRGAVRLLEAAEPDRPEWLRGLRRTAPGREMYLAIETVESRSENRYFEKCSFENVAKGNSIYQHLRGEGREPAVQGAVSFGGGESVLLEFATLYLFPGSGFDAGQAALFPFSRGRPSDPTLPSHEGRAFISEVQSRAELQNSLDLVLQGLRHHSTLNLICSPWCGAGASEAQKAAAQLAATIQESNTDINKSVYTFNPNQELCHLTLDPKERPEEWIQMWLKVLALCKECNAKGGDSKVYVLRHARRGVSNYSQLAQLDEATKLGFTEKKGNLHFLTYSDDVVKQRISTY</sequence>
<evidence type="ECO:0000313" key="1">
    <source>
        <dbReference type="EMBL" id="CAK0890789.1"/>
    </source>
</evidence>
<reference evidence="1" key="1">
    <citation type="submission" date="2023-10" db="EMBL/GenBank/DDBJ databases">
        <authorList>
            <person name="Chen Y."/>
            <person name="Shah S."/>
            <person name="Dougan E. K."/>
            <person name="Thang M."/>
            <person name="Chan C."/>
        </authorList>
    </citation>
    <scope>NUCLEOTIDE SEQUENCE [LARGE SCALE GENOMIC DNA]</scope>
</reference>